<evidence type="ECO:0000256" key="2">
    <source>
        <dbReference type="ARBA" id="ARBA00023315"/>
    </source>
</evidence>
<dbReference type="Proteomes" id="UP000271554">
    <property type="component" value="Chromosome"/>
</dbReference>
<dbReference type="PROSITE" id="PS51186">
    <property type="entry name" value="GNAT"/>
    <property type="match status" value="1"/>
</dbReference>
<reference evidence="4 5" key="1">
    <citation type="submission" date="2018-10" db="EMBL/GenBank/DDBJ databases">
        <title>Relationship between Morphology and Antimicrobial Activity in Streptomyces.</title>
        <authorList>
            <person name="Kang H.J."/>
            <person name="Kim S.B."/>
        </authorList>
    </citation>
    <scope>NUCLEOTIDE SEQUENCE [LARGE SCALE GENOMIC DNA]</scope>
    <source>
        <strain evidence="4 5">BH38</strain>
    </source>
</reference>
<dbReference type="AlphaFoldDB" id="A0A387HI02"/>
<dbReference type="Pfam" id="PF00583">
    <property type="entry name" value="Acetyltransf_1"/>
    <property type="match status" value="1"/>
</dbReference>
<sequence length="148" mass="15916">MVRISPATEHDLEAIADILGETEAYYGGENDRPPLDQIRSALFGESPAAVCLLAHDGDQVLGLASYSLLWPAAGADSSLYLKELYVREGARRRGVARALMDAVKSAAVKAGCSRVEWTADTDNPPALALYEALGVPQHQGKVFYRVSL</sequence>
<name>A0A387HI02_9ACTN</name>
<dbReference type="CDD" id="cd04301">
    <property type="entry name" value="NAT_SF"/>
    <property type="match status" value="1"/>
</dbReference>
<dbReference type="InterPro" id="IPR000182">
    <property type="entry name" value="GNAT_dom"/>
</dbReference>
<organism evidence="4 5">
    <name type="scientific">Streptomyces hundungensis</name>
    <dbReference type="NCBI Taxonomy" id="1077946"/>
    <lineage>
        <taxon>Bacteria</taxon>
        <taxon>Bacillati</taxon>
        <taxon>Actinomycetota</taxon>
        <taxon>Actinomycetes</taxon>
        <taxon>Kitasatosporales</taxon>
        <taxon>Streptomycetaceae</taxon>
        <taxon>Streptomyces</taxon>
    </lineage>
</organism>
<dbReference type="InterPro" id="IPR050832">
    <property type="entry name" value="Bact_Acetyltransf"/>
</dbReference>
<evidence type="ECO:0000259" key="3">
    <source>
        <dbReference type="PROSITE" id="PS51186"/>
    </source>
</evidence>
<dbReference type="EC" id="2.3.1.189" evidence="4"/>
<dbReference type="PANTHER" id="PTHR43877">
    <property type="entry name" value="AMINOALKYLPHOSPHONATE N-ACETYLTRANSFERASE-RELATED-RELATED"/>
    <property type="match status" value="1"/>
</dbReference>
<keyword evidence="1 4" id="KW-0808">Transferase</keyword>
<dbReference type="SUPFAM" id="SSF55729">
    <property type="entry name" value="Acyl-CoA N-acyltransferases (Nat)"/>
    <property type="match status" value="1"/>
</dbReference>
<dbReference type="EMBL" id="CP032698">
    <property type="protein sequence ID" value="AYG80358.1"/>
    <property type="molecule type" value="Genomic_DNA"/>
</dbReference>
<feature type="domain" description="N-acetyltransferase" evidence="3">
    <location>
        <begin position="2"/>
        <end position="148"/>
    </location>
</feature>
<evidence type="ECO:0000313" key="4">
    <source>
        <dbReference type="EMBL" id="AYG80358.1"/>
    </source>
</evidence>
<dbReference type="InterPro" id="IPR016181">
    <property type="entry name" value="Acyl_CoA_acyltransferase"/>
</dbReference>
<accession>A0A387HI02</accession>
<evidence type="ECO:0000256" key="1">
    <source>
        <dbReference type="ARBA" id="ARBA00022679"/>
    </source>
</evidence>
<dbReference type="Gene3D" id="3.40.630.30">
    <property type="match status" value="1"/>
</dbReference>
<gene>
    <name evidence="4" type="primary">mshD_2</name>
    <name evidence="4" type="ORF">DWB77_02489</name>
</gene>
<protein>
    <submittedName>
        <fullName evidence="4">Mycothiol acetyltransferase</fullName>
        <ecNumber evidence="4">2.3.1.189</ecNumber>
    </submittedName>
</protein>
<dbReference type="KEGG" id="shun:DWB77_02489"/>
<evidence type="ECO:0000313" key="5">
    <source>
        <dbReference type="Proteomes" id="UP000271554"/>
    </source>
</evidence>
<keyword evidence="2 4" id="KW-0012">Acyltransferase</keyword>
<dbReference type="GO" id="GO:0035447">
    <property type="term" value="F:mycothiol synthase activity"/>
    <property type="evidence" value="ECO:0007669"/>
    <property type="project" value="UniProtKB-EC"/>
</dbReference>
<dbReference type="RefSeq" id="WP_246033506.1">
    <property type="nucleotide sequence ID" value="NZ_CP032698.1"/>
</dbReference>
<proteinExistence type="predicted"/>
<keyword evidence="5" id="KW-1185">Reference proteome</keyword>